<evidence type="ECO:0000259" key="3">
    <source>
        <dbReference type="Pfam" id="PF00149"/>
    </source>
</evidence>
<dbReference type="PANTHER" id="PTHR32440">
    <property type="entry name" value="PHOSPHATASE DCR2-RELATED-RELATED"/>
    <property type="match status" value="1"/>
</dbReference>
<dbReference type="GO" id="GO:0005737">
    <property type="term" value="C:cytoplasm"/>
    <property type="evidence" value="ECO:0007669"/>
    <property type="project" value="TreeGrafter"/>
</dbReference>
<evidence type="ECO:0000256" key="1">
    <source>
        <dbReference type="SAM" id="MobiDB-lite"/>
    </source>
</evidence>
<feature type="transmembrane region" description="Helical" evidence="2">
    <location>
        <begin position="21"/>
        <end position="40"/>
    </location>
</feature>
<dbReference type="InterPro" id="IPR029052">
    <property type="entry name" value="Metallo-depent_PP-like"/>
</dbReference>
<protein>
    <recommendedName>
        <fullName evidence="3">Calcineurin-like phosphoesterase domain-containing protein</fullName>
    </recommendedName>
</protein>
<sequence length="749" mass="82828">MQNVWTMVSTFPYWDMAFWSGFAYAIGSAMFIIDGAFAFGPLASPGKRWPEGEDKYAGPILFFLGAVICYQTGAVMAYLEAINDGCFAGVAMKRFWNEGSNEDKKKLLDAKLHTFFGHIIPHHHHSHGSDEGGALDAMESKAKEEPDSETAWRTVTSGGAPANEELQTRSDSLQPVPSRRQAVDHGPGDEEAFNEYMSWRWWPTWHALRTYHLRELGYVACSIQLLGATLYGVTGIVVLPGVLSSLAWWQKIAAFWVPQVVASVCFLTAAIMFTIESQDVWYKPLPGTVRWWIGGWAAIGSVGFLLCACFGLGSNEYTWCEYQSDLSSMWGSAAYLFSSLLQCSDPAAPLRFSAGGTFQLSIFEDLHTGENAWDSWGPQQDINTVKVINKILGAESPGLVVLNGDLITGDNAFLENATVYIEQIVGPLLERNLPWASAYGNHDHQYNLSSDALLAHENRWPNSKTRKMVNGSELDVGTSNYYLPVFDNNCTAPEECTPKLLLWFFDSRGGARFQERNGKGNQIGLKNWVDTKVVDWFQQTNAELVNKYQKALPSFVFVHIPTYASLALQRAGVHPNYQPGINDDVPASPQSQGWCSDSETNDGSCDYGGQDIPFMHAISTIPGIVGVFSGHDHGDTWCYKWDSQLPGMTVAGNGVNLCFGQHTGYGGYGSWERGARQVRISKSQLDAYEADTWIRLESGNVVGAVTLNATYGSDFYPATKNTKTSCPNCNYTTVTPRPDTKKSRQVDIY</sequence>
<organism evidence="4 5">
    <name type="scientific">Pseudopithomyces chartarum</name>
    <dbReference type="NCBI Taxonomy" id="1892770"/>
    <lineage>
        <taxon>Eukaryota</taxon>
        <taxon>Fungi</taxon>
        <taxon>Dikarya</taxon>
        <taxon>Ascomycota</taxon>
        <taxon>Pezizomycotina</taxon>
        <taxon>Dothideomycetes</taxon>
        <taxon>Pleosporomycetidae</taxon>
        <taxon>Pleosporales</taxon>
        <taxon>Massarineae</taxon>
        <taxon>Didymosphaeriaceae</taxon>
        <taxon>Pseudopithomyces</taxon>
    </lineage>
</organism>
<dbReference type="EMBL" id="WVTA01000005">
    <property type="protein sequence ID" value="KAK3209706.1"/>
    <property type="molecule type" value="Genomic_DNA"/>
</dbReference>
<proteinExistence type="predicted"/>
<feature type="transmembrane region" description="Helical" evidence="2">
    <location>
        <begin position="291"/>
        <end position="313"/>
    </location>
</feature>
<dbReference type="Proteomes" id="UP001280581">
    <property type="component" value="Unassembled WGS sequence"/>
</dbReference>
<reference evidence="4 5" key="1">
    <citation type="submission" date="2021-02" db="EMBL/GenBank/DDBJ databases">
        <title>Genome assembly of Pseudopithomyces chartarum.</title>
        <authorList>
            <person name="Jauregui R."/>
            <person name="Singh J."/>
            <person name="Voisey C."/>
        </authorList>
    </citation>
    <scope>NUCLEOTIDE SEQUENCE [LARGE SCALE GENOMIC DNA]</scope>
    <source>
        <strain evidence="4 5">AGR01</strain>
    </source>
</reference>
<evidence type="ECO:0000313" key="4">
    <source>
        <dbReference type="EMBL" id="KAK3209706.1"/>
    </source>
</evidence>
<accession>A0AAN6RHN7</accession>
<keyword evidence="2" id="KW-0472">Membrane</keyword>
<name>A0AAN6RHN7_9PLEO</name>
<feature type="transmembrane region" description="Helical" evidence="2">
    <location>
        <begin position="216"/>
        <end position="243"/>
    </location>
</feature>
<dbReference type="Gene3D" id="3.60.21.10">
    <property type="match status" value="1"/>
</dbReference>
<dbReference type="PANTHER" id="PTHR32440:SF11">
    <property type="entry name" value="METALLOPHOSPHOESTERASE DOMAIN-CONTAINING PROTEIN"/>
    <property type="match status" value="1"/>
</dbReference>
<feature type="transmembrane region" description="Helical" evidence="2">
    <location>
        <begin position="255"/>
        <end position="275"/>
    </location>
</feature>
<dbReference type="CDD" id="cd07383">
    <property type="entry name" value="MPP_Dcr2"/>
    <property type="match status" value="1"/>
</dbReference>
<gene>
    <name evidence="4" type="ORF">GRF29_44g431785</name>
</gene>
<dbReference type="InterPro" id="IPR004843">
    <property type="entry name" value="Calcineurin-like_PHP"/>
</dbReference>
<feature type="region of interest" description="Disordered" evidence="1">
    <location>
        <begin position="123"/>
        <end position="187"/>
    </location>
</feature>
<dbReference type="GO" id="GO:0016788">
    <property type="term" value="F:hydrolase activity, acting on ester bonds"/>
    <property type="evidence" value="ECO:0007669"/>
    <property type="project" value="TreeGrafter"/>
</dbReference>
<evidence type="ECO:0000313" key="5">
    <source>
        <dbReference type="Proteomes" id="UP001280581"/>
    </source>
</evidence>
<keyword evidence="5" id="KW-1185">Reference proteome</keyword>
<dbReference type="SUPFAM" id="SSF56300">
    <property type="entry name" value="Metallo-dependent phosphatases"/>
    <property type="match status" value="1"/>
</dbReference>
<feature type="domain" description="Calcineurin-like phosphoesterase" evidence="3">
    <location>
        <begin position="365"/>
        <end position="634"/>
    </location>
</feature>
<keyword evidence="2" id="KW-1133">Transmembrane helix</keyword>
<dbReference type="Pfam" id="PF00149">
    <property type="entry name" value="Metallophos"/>
    <property type="match status" value="1"/>
</dbReference>
<comment type="caution">
    <text evidence="4">The sequence shown here is derived from an EMBL/GenBank/DDBJ whole genome shotgun (WGS) entry which is preliminary data.</text>
</comment>
<evidence type="ECO:0000256" key="2">
    <source>
        <dbReference type="SAM" id="Phobius"/>
    </source>
</evidence>
<feature type="transmembrane region" description="Helical" evidence="2">
    <location>
        <begin position="60"/>
        <end position="79"/>
    </location>
</feature>
<keyword evidence="2" id="KW-0812">Transmembrane</keyword>
<dbReference type="AlphaFoldDB" id="A0AAN6RHN7"/>